<feature type="transmembrane region" description="Helical" evidence="5">
    <location>
        <begin position="140"/>
        <end position="169"/>
    </location>
</feature>
<sequence length="331" mass="36898">MRQYFGRKLFIYGLTFVAAVTVNWVIPRFMPGDPVASMLARARVSQPEAVEAMRVYYTNLFGFDEPIWQQYLNFWGALFRGDFGISIYVFPVPVTDLIMGAVPYTLGLMIPAVLLSYWVGNRFGAFAARRKLLDNTVLPVGYVLTATPYMWLAVLLAWGFGVVAGWFPIAGGYSFSLTPSWSWTFFLDLLHHWALPFLSLFLVALGGWAIGMRNMIIYELESDYSNYLAALGAPAKLIRRYAYRNAILPQITGLALQLGVLVAGALVTEIVFSYPGIGSLILKAIQNQDFFLLQGSFMFIVIGVLVANFIIDIVYVLIDPRTRTGMAGAQA</sequence>
<feature type="transmembrane region" description="Helical" evidence="5">
    <location>
        <begin position="297"/>
        <end position="318"/>
    </location>
</feature>
<feature type="transmembrane region" description="Helical" evidence="5">
    <location>
        <begin position="254"/>
        <end position="277"/>
    </location>
</feature>
<comment type="similarity">
    <text evidence="5">Belongs to the binding-protein-dependent transport system permease family.</text>
</comment>
<dbReference type="PANTHER" id="PTHR43376:SF1">
    <property type="entry name" value="OLIGOPEPTIDE TRANSPORT SYSTEM PERMEASE PROTEIN"/>
    <property type="match status" value="1"/>
</dbReference>
<feature type="domain" description="ABC transmembrane type-1" evidence="6">
    <location>
        <begin position="102"/>
        <end position="311"/>
    </location>
</feature>
<name>A0ABT4T194_9ACTN</name>
<comment type="caution">
    <text evidence="7">The sequence shown here is derived from an EMBL/GenBank/DDBJ whole genome shotgun (WGS) entry which is preliminary data.</text>
</comment>
<dbReference type="InterPro" id="IPR000515">
    <property type="entry name" value="MetI-like"/>
</dbReference>
<feature type="transmembrane region" description="Helical" evidence="5">
    <location>
        <begin position="189"/>
        <end position="210"/>
    </location>
</feature>
<keyword evidence="3 5" id="KW-1133">Transmembrane helix</keyword>
<keyword evidence="8" id="KW-1185">Reference proteome</keyword>
<dbReference type="CDD" id="cd06261">
    <property type="entry name" value="TM_PBP2"/>
    <property type="match status" value="1"/>
</dbReference>
<evidence type="ECO:0000259" key="6">
    <source>
        <dbReference type="PROSITE" id="PS50928"/>
    </source>
</evidence>
<keyword evidence="4 5" id="KW-0472">Membrane</keyword>
<feature type="transmembrane region" description="Helical" evidence="5">
    <location>
        <begin position="97"/>
        <end position="119"/>
    </location>
</feature>
<gene>
    <name evidence="7" type="ORF">OUY24_21865</name>
</gene>
<reference evidence="7 8" key="1">
    <citation type="submission" date="2022-11" db="EMBL/GenBank/DDBJ databases">
        <title>Nonomuraea corallina sp. nov., a new species of the genus Nonomuraea isolated from sea side sediment in Thai sea.</title>
        <authorList>
            <person name="Ngamcharungchit C."/>
            <person name="Matsumoto A."/>
            <person name="Suriyachadkun C."/>
            <person name="Panbangred W."/>
            <person name="Inahashi Y."/>
            <person name="Intra B."/>
        </authorList>
    </citation>
    <scope>NUCLEOTIDE SEQUENCE [LARGE SCALE GENOMIC DNA]</scope>
    <source>
        <strain evidence="7 8">DSM 43553</strain>
    </source>
</reference>
<evidence type="ECO:0000256" key="1">
    <source>
        <dbReference type="ARBA" id="ARBA00004141"/>
    </source>
</evidence>
<dbReference type="Proteomes" id="UP001212498">
    <property type="component" value="Unassembled WGS sequence"/>
</dbReference>
<proteinExistence type="inferred from homology"/>
<comment type="subcellular location">
    <subcellularLocation>
        <location evidence="5">Cell membrane</location>
        <topology evidence="5">Multi-pass membrane protein</topology>
    </subcellularLocation>
    <subcellularLocation>
        <location evidence="1">Membrane</location>
        <topology evidence="1">Multi-pass membrane protein</topology>
    </subcellularLocation>
</comment>
<evidence type="ECO:0000256" key="4">
    <source>
        <dbReference type="ARBA" id="ARBA00023136"/>
    </source>
</evidence>
<dbReference type="PROSITE" id="PS50928">
    <property type="entry name" value="ABC_TM1"/>
    <property type="match status" value="1"/>
</dbReference>
<keyword evidence="5" id="KW-0813">Transport</keyword>
<keyword evidence="2 5" id="KW-0812">Transmembrane</keyword>
<accession>A0ABT4T194</accession>
<evidence type="ECO:0000256" key="3">
    <source>
        <dbReference type="ARBA" id="ARBA00022989"/>
    </source>
</evidence>
<evidence type="ECO:0000256" key="2">
    <source>
        <dbReference type="ARBA" id="ARBA00022692"/>
    </source>
</evidence>
<organism evidence="7 8">
    <name type="scientific">Nonomuraea ferruginea</name>
    <dbReference type="NCBI Taxonomy" id="46174"/>
    <lineage>
        <taxon>Bacteria</taxon>
        <taxon>Bacillati</taxon>
        <taxon>Actinomycetota</taxon>
        <taxon>Actinomycetes</taxon>
        <taxon>Streptosporangiales</taxon>
        <taxon>Streptosporangiaceae</taxon>
        <taxon>Nonomuraea</taxon>
    </lineage>
</organism>
<evidence type="ECO:0000256" key="5">
    <source>
        <dbReference type="RuleBase" id="RU363032"/>
    </source>
</evidence>
<dbReference type="EMBL" id="JAPNUD010000063">
    <property type="protein sequence ID" value="MDA0643283.1"/>
    <property type="molecule type" value="Genomic_DNA"/>
</dbReference>
<dbReference type="RefSeq" id="WP_271277605.1">
    <property type="nucleotide sequence ID" value="NZ_BAABFD010000004.1"/>
</dbReference>
<feature type="transmembrane region" description="Helical" evidence="5">
    <location>
        <begin position="9"/>
        <end position="26"/>
    </location>
</feature>
<evidence type="ECO:0000313" key="7">
    <source>
        <dbReference type="EMBL" id="MDA0643283.1"/>
    </source>
</evidence>
<dbReference type="Pfam" id="PF00528">
    <property type="entry name" value="BPD_transp_1"/>
    <property type="match status" value="1"/>
</dbReference>
<evidence type="ECO:0000313" key="8">
    <source>
        <dbReference type="Proteomes" id="UP001212498"/>
    </source>
</evidence>
<dbReference type="PANTHER" id="PTHR43376">
    <property type="entry name" value="OLIGOPEPTIDE TRANSPORT SYSTEM PERMEASE PROTEIN"/>
    <property type="match status" value="1"/>
</dbReference>
<protein>
    <submittedName>
        <fullName evidence="7">ABC transporter permease</fullName>
    </submittedName>
</protein>